<dbReference type="GO" id="GO:0008972">
    <property type="term" value="F:phosphomethylpyrimidine kinase activity"/>
    <property type="evidence" value="ECO:0007669"/>
    <property type="project" value="TreeGrafter"/>
</dbReference>
<dbReference type="InterPro" id="IPR029056">
    <property type="entry name" value="Ribokinase-like"/>
</dbReference>
<dbReference type="STRING" id="1552.A7L45_03350"/>
<dbReference type="GO" id="GO:0009228">
    <property type="term" value="P:thiamine biosynthetic process"/>
    <property type="evidence" value="ECO:0007669"/>
    <property type="project" value="UniProtKB-KW"/>
</dbReference>
<dbReference type="GO" id="GO:0008902">
    <property type="term" value="F:hydroxymethylpyrimidine kinase activity"/>
    <property type="evidence" value="ECO:0007669"/>
    <property type="project" value="TreeGrafter"/>
</dbReference>
<dbReference type="Proteomes" id="UP000182569">
    <property type="component" value="Chromosome"/>
</dbReference>
<keyword evidence="6" id="KW-0784">Thiamine biosynthesis</keyword>
<dbReference type="GO" id="GO:0009443">
    <property type="term" value="P:pyridoxal 5'-phosphate salvage"/>
    <property type="evidence" value="ECO:0007669"/>
    <property type="project" value="InterPro"/>
</dbReference>
<dbReference type="GO" id="GO:0005524">
    <property type="term" value="F:ATP binding"/>
    <property type="evidence" value="ECO:0007669"/>
    <property type="project" value="UniProtKB-KW"/>
</dbReference>
<dbReference type="EMBL" id="CP015756">
    <property type="protein sequence ID" value="APC39167.1"/>
    <property type="molecule type" value="Genomic_DNA"/>
</dbReference>
<evidence type="ECO:0000256" key="4">
    <source>
        <dbReference type="ARBA" id="ARBA00022777"/>
    </source>
</evidence>
<dbReference type="SUPFAM" id="SSF53613">
    <property type="entry name" value="Ribokinase-like"/>
    <property type="match status" value="1"/>
</dbReference>
<dbReference type="PANTHER" id="PTHR20858">
    <property type="entry name" value="PHOSPHOMETHYLPYRIMIDINE KINASE"/>
    <property type="match status" value="1"/>
</dbReference>
<gene>
    <name evidence="8" type="ORF">A7L45_03350</name>
</gene>
<keyword evidence="5" id="KW-0067">ATP-binding</keyword>
<evidence type="ECO:0000313" key="9">
    <source>
        <dbReference type="Proteomes" id="UP000182569"/>
    </source>
</evidence>
<sequence length="276" mass="30877">MSLNKQKKIAIVNDFTGFGRCSIAVALPIISAMKIQCCPLPTAILSAHTGFSSFFFDDYTPHMRDYMNNWKELNLQFDGICTGFLGSKEQIDVVVEFLCNFKTKDTIVMVDPVMGDYGKLYSTYTQEMCDEMKKLIKYADVMTPNLTEACRLLDIPYPEKILNPEQLENIAKELCKKGPNKIVITGLQHNGSIRNFIYETGKPYTIIEVKKIGEDRSGTGDVFSSIVVANIVKGVDIVTAVKKATDFISKAINYTAKIGTPVHDGICFEEYLTDLQ</sequence>
<dbReference type="GO" id="GO:0005829">
    <property type="term" value="C:cytosol"/>
    <property type="evidence" value="ECO:0007669"/>
    <property type="project" value="TreeGrafter"/>
</dbReference>
<evidence type="ECO:0000256" key="3">
    <source>
        <dbReference type="ARBA" id="ARBA00022741"/>
    </source>
</evidence>
<reference evidence="9" key="1">
    <citation type="journal article" date="2016" name="Front. Microbiol.">
        <title>Complete Genome Sequence of Clostridium estertheticum DSM 8809, a Microbe Identified in Spoiled Vacuum Packed Beef.</title>
        <authorList>
            <person name="Yu Z."/>
            <person name="Gunn L."/>
            <person name="Brennan E."/>
            <person name="Reid R."/>
            <person name="Wall P.G."/>
            <person name="Gaora O.P."/>
            <person name="Hurley D."/>
            <person name="Bolton D."/>
            <person name="Fanning S."/>
        </authorList>
    </citation>
    <scope>NUCLEOTIDE SEQUENCE [LARGE SCALE GENOMIC DNA]</scope>
    <source>
        <strain evidence="9">DSM 8809</strain>
    </source>
</reference>
<evidence type="ECO:0000256" key="2">
    <source>
        <dbReference type="ARBA" id="ARBA00022679"/>
    </source>
</evidence>
<keyword evidence="2" id="KW-0808">Transferase</keyword>
<dbReference type="InterPro" id="IPR013749">
    <property type="entry name" value="PM/HMP-P_kinase-1"/>
</dbReference>
<proteinExistence type="predicted"/>
<accession>A0A1J0GCV2</accession>
<evidence type="ECO:0000256" key="5">
    <source>
        <dbReference type="ARBA" id="ARBA00022840"/>
    </source>
</evidence>
<keyword evidence="9" id="KW-1185">Reference proteome</keyword>
<dbReference type="PANTHER" id="PTHR20858:SF17">
    <property type="entry name" value="HYDROXYMETHYLPYRIMIDINE_PHOSPHOMETHYLPYRIMIDINE KINASE THI20-RELATED"/>
    <property type="match status" value="1"/>
</dbReference>
<dbReference type="NCBIfam" id="NF005491">
    <property type="entry name" value="PRK07105.1"/>
    <property type="match status" value="1"/>
</dbReference>
<evidence type="ECO:0000259" key="7">
    <source>
        <dbReference type="Pfam" id="PF08543"/>
    </source>
</evidence>
<name>A0A1J0GCV2_9CLOT</name>
<dbReference type="InterPro" id="IPR004625">
    <property type="entry name" value="PyrdxlKinase"/>
</dbReference>
<dbReference type="RefSeq" id="WP_071611463.1">
    <property type="nucleotide sequence ID" value="NZ_CP015756.1"/>
</dbReference>
<dbReference type="Gene3D" id="3.40.1190.20">
    <property type="match status" value="1"/>
</dbReference>
<dbReference type="Pfam" id="PF08543">
    <property type="entry name" value="Phos_pyr_kin"/>
    <property type="match status" value="1"/>
</dbReference>
<keyword evidence="3" id="KW-0547">Nucleotide-binding</keyword>
<dbReference type="KEGG" id="ceu:A7L45_03350"/>
<protein>
    <recommendedName>
        <fullName evidence="1">pyridoxal kinase</fullName>
        <ecNumber evidence="1">2.7.1.35</ecNumber>
    </recommendedName>
</protein>
<evidence type="ECO:0000256" key="1">
    <source>
        <dbReference type="ARBA" id="ARBA00012104"/>
    </source>
</evidence>
<organism evidence="8 9">
    <name type="scientific">Clostridium estertheticum subsp. estertheticum</name>
    <dbReference type="NCBI Taxonomy" id="1552"/>
    <lineage>
        <taxon>Bacteria</taxon>
        <taxon>Bacillati</taxon>
        <taxon>Bacillota</taxon>
        <taxon>Clostridia</taxon>
        <taxon>Eubacteriales</taxon>
        <taxon>Clostridiaceae</taxon>
        <taxon>Clostridium</taxon>
    </lineage>
</organism>
<feature type="domain" description="Pyridoxamine kinase/Phosphomethylpyrimidine kinase" evidence="7">
    <location>
        <begin position="75"/>
        <end position="260"/>
    </location>
</feature>
<evidence type="ECO:0000313" key="8">
    <source>
        <dbReference type="EMBL" id="APC39167.1"/>
    </source>
</evidence>
<dbReference type="EC" id="2.7.1.35" evidence="1"/>
<keyword evidence="4 8" id="KW-0418">Kinase</keyword>
<dbReference type="CDD" id="cd01173">
    <property type="entry name" value="pyridoxal_pyridoxamine_kinase"/>
    <property type="match status" value="1"/>
</dbReference>
<dbReference type="GO" id="GO:0008478">
    <property type="term" value="F:pyridoxal kinase activity"/>
    <property type="evidence" value="ECO:0007669"/>
    <property type="project" value="UniProtKB-EC"/>
</dbReference>
<dbReference type="AlphaFoldDB" id="A0A1J0GCV2"/>
<evidence type="ECO:0000256" key="6">
    <source>
        <dbReference type="ARBA" id="ARBA00022977"/>
    </source>
</evidence>
<dbReference type="OrthoDB" id="9800808at2"/>